<reference evidence="7" key="1">
    <citation type="journal article" date="2014" name="Int. J. Syst. Evol. Microbiol.">
        <title>Complete genome sequence of Corynebacterium casei LMG S-19264T (=DSM 44701T), isolated from a smear-ripened cheese.</title>
        <authorList>
            <consortium name="US DOE Joint Genome Institute (JGI-PGF)"/>
            <person name="Walter F."/>
            <person name="Albersmeier A."/>
            <person name="Kalinowski J."/>
            <person name="Ruckert C."/>
        </authorList>
    </citation>
    <scope>NUCLEOTIDE SEQUENCE</scope>
    <source>
        <strain evidence="7">KCTC 42731</strain>
    </source>
</reference>
<feature type="transmembrane region" description="Helical" evidence="6">
    <location>
        <begin position="48"/>
        <end position="65"/>
    </location>
</feature>
<keyword evidence="5 6" id="KW-0472">Membrane</keyword>
<sequence>MVNKSIFQRLLFIFIGVSGAFSVLFGAWLAHAGQHLSPDVVEKLQTAQFYQLTHTLALLAVLFVLKHAWSRVLTITAILLVIGICAFSGSIYIKYLVGWQTVGKLAPYGGMSMALAWLSLIFYAKRKQE</sequence>
<evidence type="ECO:0000313" key="7">
    <source>
        <dbReference type="EMBL" id="GHF95494.1"/>
    </source>
</evidence>
<proteinExistence type="inferred from homology"/>
<reference evidence="7" key="2">
    <citation type="submission" date="2020-09" db="EMBL/GenBank/DDBJ databases">
        <authorList>
            <person name="Sun Q."/>
            <person name="Kim S."/>
        </authorList>
    </citation>
    <scope>NUCLEOTIDE SEQUENCE</scope>
    <source>
        <strain evidence="7">KCTC 42731</strain>
    </source>
</reference>
<comment type="caution">
    <text evidence="7">The sequence shown here is derived from an EMBL/GenBank/DDBJ whole genome shotgun (WGS) entry which is preliminary data.</text>
</comment>
<gene>
    <name evidence="7" type="ORF">GCM10017161_24760</name>
</gene>
<protein>
    <submittedName>
        <fullName evidence="7">Membrane protein</fullName>
    </submittedName>
</protein>
<evidence type="ECO:0000256" key="1">
    <source>
        <dbReference type="ARBA" id="ARBA00004141"/>
    </source>
</evidence>
<evidence type="ECO:0000256" key="3">
    <source>
        <dbReference type="ARBA" id="ARBA00022692"/>
    </source>
</evidence>
<dbReference type="Pfam" id="PF04241">
    <property type="entry name" value="DUF423"/>
    <property type="match status" value="1"/>
</dbReference>
<keyword evidence="4 6" id="KW-1133">Transmembrane helix</keyword>
<dbReference type="GO" id="GO:0016020">
    <property type="term" value="C:membrane"/>
    <property type="evidence" value="ECO:0007669"/>
    <property type="project" value="UniProtKB-SubCell"/>
</dbReference>
<evidence type="ECO:0000256" key="2">
    <source>
        <dbReference type="ARBA" id="ARBA00009694"/>
    </source>
</evidence>
<dbReference type="Proteomes" id="UP000623842">
    <property type="component" value="Unassembled WGS sequence"/>
</dbReference>
<evidence type="ECO:0000256" key="6">
    <source>
        <dbReference type="SAM" id="Phobius"/>
    </source>
</evidence>
<dbReference type="InterPro" id="IPR006696">
    <property type="entry name" value="DUF423"/>
</dbReference>
<comment type="similarity">
    <text evidence="2">Belongs to the UPF0382 family.</text>
</comment>
<dbReference type="PANTHER" id="PTHR43461:SF1">
    <property type="entry name" value="TRANSMEMBRANE PROTEIN 256"/>
    <property type="match status" value="1"/>
</dbReference>
<dbReference type="AlphaFoldDB" id="A0A919BKN2"/>
<dbReference type="PANTHER" id="PTHR43461">
    <property type="entry name" value="TRANSMEMBRANE PROTEIN 256"/>
    <property type="match status" value="1"/>
</dbReference>
<evidence type="ECO:0000256" key="4">
    <source>
        <dbReference type="ARBA" id="ARBA00022989"/>
    </source>
</evidence>
<feature type="transmembrane region" description="Helical" evidence="6">
    <location>
        <begin position="105"/>
        <end position="124"/>
    </location>
</feature>
<accession>A0A919BKN2</accession>
<feature type="transmembrane region" description="Helical" evidence="6">
    <location>
        <begin position="72"/>
        <end position="93"/>
    </location>
</feature>
<organism evidence="7 8">
    <name type="scientific">Thalassotalea marina</name>
    <dbReference type="NCBI Taxonomy" id="1673741"/>
    <lineage>
        <taxon>Bacteria</taxon>
        <taxon>Pseudomonadati</taxon>
        <taxon>Pseudomonadota</taxon>
        <taxon>Gammaproteobacteria</taxon>
        <taxon>Alteromonadales</taxon>
        <taxon>Colwelliaceae</taxon>
        <taxon>Thalassotalea</taxon>
    </lineage>
</organism>
<evidence type="ECO:0000313" key="8">
    <source>
        <dbReference type="Proteomes" id="UP000623842"/>
    </source>
</evidence>
<keyword evidence="3 6" id="KW-0812">Transmembrane</keyword>
<name>A0A919BKN2_9GAMM</name>
<comment type="subcellular location">
    <subcellularLocation>
        <location evidence="1">Membrane</location>
        <topology evidence="1">Multi-pass membrane protein</topology>
    </subcellularLocation>
</comment>
<evidence type="ECO:0000256" key="5">
    <source>
        <dbReference type="ARBA" id="ARBA00023136"/>
    </source>
</evidence>
<keyword evidence="8" id="KW-1185">Reference proteome</keyword>
<dbReference type="EMBL" id="BNCK01000005">
    <property type="protein sequence ID" value="GHF95494.1"/>
    <property type="molecule type" value="Genomic_DNA"/>
</dbReference>